<dbReference type="PANTHER" id="PTHR38011">
    <property type="entry name" value="DIHYDROFOLATE REDUCTASE FAMILY PROTEIN (AFU_ORTHOLOGUE AFUA_8G06820)"/>
    <property type="match status" value="1"/>
</dbReference>
<dbReference type="AlphaFoldDB" id="A0A853ENC4"/>
<evidence type="ECO:0000313" key="3">
    <source>
        <dbReference type="Proteomes" id="UP000561011"/>
    </source>
</evidence>
<protein>
    <submittedName>
        <fullName evidence="2">Dihydrofolate reductase family protein</fullName>
    </submittedName>
</protein>
<name>A0A853ENC4_9MICO</name>
<comment type="caution">
    <text evidence="2">The sequence shown here is derived from an EMBL/GenBank/DDBJ whole genome shotgun (WGS) entry which is preliminary data.</text>
</comment>
<keyword evidence="3" id="KW-1185">Reference proteome</keyword>
<evidence type="ECO:0000259" key="1">
    <source>
        <dbReference type="Pfam" id="PF01872"/>
    </source>
</evidence>
<proteinExistence type="predicted"/>
<dbReference type="GO" id="GO:0008703">
    <property type="term" value="F:5-amino-6-(5-phosphoribosylamino)uracil reductase activity"/>
    <property type="evidence" value="ECO:0007669"/>
    <property type="project" value="InterPro"/>
</dbReference>
<dbReference type="EMBL" id="JACBYE010000001">
    <property type="protein sequence ID" value="NYS92050.1"/>
    <property type="molecule type" value="Genomic_DNA"/>
</dbReference>
<feature type="domain" description="Bacterial bifunctional deaminase-reductase C-terminal" evidence="1">
    <location>
        <begin position="8"/>
        <end position="191"/>
    </location>
</feature>
<sequence length="220" mass="23957">MSLVRVHNFTVSLDGFGTGEGQSLDTPFGHAGSRLMGWAFPTRTFRRMGLHGDGAGSVGVDEAFASRWADGIGVEIMGRNKFEPLEGAPSDEEWRGWWGENPPFHTPVLVLTHRPRPPLEMEGGTTFYFVDAEPAEALAQARDLAGDLDVRLGGGATTIRQFLAADLVDEMHVVVAPVVLGRGERLWDGLEGLEERFDIEATPSQSGVVHLTFVRRSTAD</sequence>
<gene>
    <name evidence="2" type="ORF">HZZ10_00650</name>
</gene>
<dbReference type="InterPro" id="IPR002734">
    <property type="entry name" value="RibDG_C"/>
</dbReference>
<dbReference type="Proteomes" id="UP000561011">
    <property type="component" value="Unassembled WGS sequence"/>
</dbReference>
<dbReference type="RefSeq" id="WP_179912039.1">
    <property type="nucleotide sequence ID" value="NZ_JACBYE010000001.1"/>
</dbReference>
<dbReference type="SUPFAM" id="SSF53597">
    <property type="entry name" value="Dihydrofolate reductase-like"/>
    <property type="match status" value="1"/>
</dbReference>
<dbReference type="InterPro" id="IPR024072">
    <property type="entry name" value="DHFR-like_dom_sf"/>
</dbReference>
<organism evidence="2 3">
    <name type="scientific">Sanguibacter inulinus</name>
    <dbReference type="NCBI Taxonomy" id="60922"/>
    <lineage>
        <taxon>Bacteria</taxon>
        <taxon>Bacillati</taxon>
        <taxon>Actinomycetota</taxon>
        <taxon>Actinomycetes</taxon>
        <taxon>Micrococcales</taxon>
        <taxon>Sanguibacteraceae</taxon>
        <taxon>Sanguibacter</taxon>
    </lineage>
</organism>
<dbReference type="PANTHER" id="PTHR38011:SF12">
    <property type="entry name" value="BIFUNCTIONAL DEAMINASE-REDUCTASE DOMAIN PROTEIN"/>
    <property type="match status" value="1"/>
</dbReference>
<reference evidence="2 3" key="1">
    <citation type="submission" date="2020-07" db="EMBL/GenBank/DDBJ databases">
        <title>MOT database genomes.</title>
        <authorList>
            <person name="Joseph S."/>
            <person name="Aduse-Opoku J."/>
            <person name="Hashim A."/>
            <person name="Wade W."/>
            <person name="Curtis M."/>
        </authorList>
    </citation>
    <scope>NUCLEOTIDE SEQUENCE [LARGE SCALE GENOMIC DNA]</scope>
    <source>
        <strain evidence="2 3">DSM 100099</strain>
    </source>
</reference>
<dbReference type="Gene3D" id="3.40.430.10">
    <property type="entry name" value="Dihydrofolate Reductase, subunit A"/>
    <property type="match status" value="1"/>
</dbReference>
<dbReference type="GO" id="GO:0009231">
    <property type="term" value="P:riboflavin biosynthetic process"/>
    <property type="evidence" value="ECO:0007669"/>
    <property type="project" value="InterPro"/>
</dbReference>
<dbReference type="InterPro" id="IPR050765">
    <property type="entry name" value="Riboflavin_Biosynth_HTPR"/>
</dbReference>
<accession>A0A853ENC4</accession>
<dbReference type="Pfam" id="PF01872">
    <property type="entry name" value="RibD_C"/>
    <property type="match status" value="1"/>
</dbReference>
<evidence type="ECO:0000313" key="2">
    <source>
        <dbReference type="EMBL" id="NYS92050.1"/>
    </source>
</evidence>